<protein>
    <recommendedName>
        <fullName evidence="2">ABC transporter domain-containing protein</fullName>
    </recommendedName>
</protein>
<evidence type="ECO:0000313" key="3">
    <source>
        <dbReference type="EMBL" id="KIK31941.1"/>
    </source>
</evidence>
<dbReference type="Proteomes" id="UP000054485">
    <property type="component" value="Unassembled WGS sequence"/>
</dbReference>
<dbReference type="AlphaFoldDB" id="A0A0C9ZRL1"/>
<dbReference type="EMBL" id="KN836518">
    <property type="protein sequence ID" value="KIK31941.1"/>
    <property type="molecule type" value="Genomic_DNA"/>
</dbReference>
<feature type="non-terminal residue" evidence="3">
    <location>
        <position position="352"/>
    </location>
</feature>
<name>A0A0C9ZRL1_9AGAM</name>
<dbReference type="InParanoid" id="A0A0C9ZRL1"/>
<accession>A0A0C9ZRL1</accession>
<evidence type="ECO:0000256" key="1">
    <source>
        <dbReference type="ARBA" id="ARBA00022737"/>
    </source>
</evidence>
<evidence type="ECO:0000313" key="4">
    <source>
        <dbReference type="Proteomes" id="UP000054485"/>
    </source>
</evidence>
<dbReference type="PANTHER" id="PTHR19211:SF15">
    <property type="entry name" value="ATP-BINDING CASSETTE SUB-FAMILY F MEMBER 2"/>
    <property type="match status" value="1"/>
</dbReference>
<dbReference type="HOGENOM" id="CLU_788863_0_0_1"/>
<dbReference type="PANTHER" id="PTHR19211">
    <property type="entry name" value="ATP-BINDING TRANSPORT PROTEIN-RELATED"/>
    <property type="match status" value="1"/>
</dbReference>
<organism evidence="3 4">
    <name type="scientific">Suillus luteus UH-Slu-Lm8-n1</name>
    <dbReference type="NCBI Taxonomy" id="930992"/>
    <lineage>
        <taxon>Eukaryota</taxon>
        <taxon>Fungi</taxon>
        <taxon>Dikarya</taxon>
        <taxon>Basidiomycota</taxon>
        <taxon>Agaricomycotina</taxon>
        <taxon>Agaricomycetes</taxon>
        <taxon>Agaricomycetidae</taxon>
        <taxon>Boletales</taxon>
        <taxon>Suillineae</taxon>
        <taxon>Suillaceae</taxon>
        <taxon>Suillus</taxon>
    </lineage>
</organism>
<dbReference type="InterPro" id="IPR003439">
    <property type="entry name" value="ABC_transporter-like_ATP-bd"/>
</dbReference>
<proteinExistence type="predicted"/>
<evidence type="ECO:0000259" key="2">
    <source>
        <dbReference type="Pfam" id="PF00005"/>
    </source>
</evidence>
<dbReference type="InterPro" id="IPR050611">
    <property type="entry name" value="ABCF"/>
</dbReference>
<dbReference type="STRING" id="930992.A0A0C9ZRL1"/>
<reference evidence="3 4" key="1">
    <citation type="submission" date="2014-04" db="EMBL/GenBank/DDBJ databases">
        <authorList>
            <consortium name="DOE Joint Genome Institute"/>
            <person name="Kuo A."/>
            <person name="Ruytinx J."/>
            <person name="Rineau F."/>
            <person name="Colpaert J."/>
            <person name="Kohler A."/>
            <person name="Nagy L.G."/>
            <person name="Floudas D."/>
            <person name="Copeland A."/>
            <person name="Barry K.W."/>
            <person name="Cichocki N."/>
            <person name="Veneault-Fourrey C."/>
            <person name="LaButti K."/>
            <person name="Lindquist E.A."/>
            <person name="Lipzen A."/>
            <person name="Lundell T."/>
            <person name="Morin E."/>
            <person name="Murat C."/>
            <person name="Sun H."/>
            <person name="Tunlid A."/>
            <person name="Henrissat B."/>
            <person name="Grigoriev I.V."/>
            <person name="Hibbett D.S."/>
            <person name="Martin F."/>
            <person name="Nordberg H.P."/>
            <person name="Cantor M.N."/>
            <person name="Hua S.X."/>
        </authorList>
    </citation>
    <scope>NUCLEOTIDE SEQUENCE [LARGE SCALE GENOMIC DNA]</scope>
    <source>
        <strain evidence="3 4">UH-Slu-Lm8-n1</strain>
    </source>
</reference>
<dbReference type="SUPFAM" id="SSF52540">
    <property type="entry name" value="P-loop containing nucleoside triphosphate hydrolases"/>
    <property type="match status" value="1"/>
</dbReference>
<dbReference type="GO" id="GO:0016887">
    <property type="term" value="F:ATP hydrolysis activity"/>
    <property type="evidence" value="ECO:0007669"/>
    <property type="project" value="InterPro"/>
</dbReference>
<keyword evidence="1" id="KW-0677">Repeat</keyword>
<dbReference type="Gene3D" id="3.40.50.300">
    <property type="entry name" value="P-loop containing nucleotide triphosphate hydrolases"/>
    <property type="match status" value="1"/>
</dbReference>
<dbReference type="GO" id="GO:0005524">
    <property type="term" value="F:ATP binding"/>
    <property type="evidence" value="ECO:0007669"/>
    <property type="project" value="InterPro"/>
</dbReference>
<dbReference type="OrthoDB" id="2110130at2759"/>
<gene>
    <name evidence="3" type="ORF">CY34DRAFT_761802</name>
</gene>
<dbReference type="InterPro" id="IPR027417">
    <property type="entry name" value="P-loop_NTPase"/>
</dbReference>
<sequence>NYATYVRLEQKNEATQTKANRKQQEEITRIKKLVAYAGAYANLSRDTSTAAHPLRGYLQTPSSPSLNSTESSSIVWGVDSRVGVLGANGAGKSTPLNLITGVLQPSQGAVSNHAALTLAQSSQRRADQVPYDKSPIDNEAMAWRQPLGRFGLSAPNERHLEKLEWYSGSSRWNVLLFFLCTHVDQRPTFVHQIFSLIRLPASPSQRQFSRHVSLLLFNLISSALFGTHDRICSHEICPVGWSIERCGRSYCPVHVRGALVQRHTFSVIRSPRHAPQFDVVEFVGLCAVRRRVGGRGDLFLLSCLRALCIAFAGSPARLIGVVEAASVTFLIINAFQLQYATLNGRTFNRIYA</sequence>
<dbReference type="Pfam" id="PF00005">
    <property type="entry name" value="ABC_tran"/>
    <property type="match status" value="1"/>
</dbReference>
<reference evidence="4" key="2">
    <citation type="submission" date="2015-01" db="EMBL/GenBank/DDBJ databases">
        <title>Evolutionary Origins and Diversification of the Mycorrhizal Mutualists.</title>
        <authorList>
            <consortium name="DOE Joint Genome Institute"/>
            <consortium name="Mycorrhizal Genomics Consortium"/>
            <person name="Kohler A."/>
            <person name="Kuo A."/>
            <person name="Nagy L.G."/>
            <person name="Floudas D."/>
            <person name="Copeland A."/>
            <person name="Barry K.W."/>
            <person name="Cichocki N."/>
            <person name="Veneault-Fourrey C."/>
            <person name="LaButti K."/>
            <person name="Lindquist E.A."/>
            <person name="Lipzen A."/>
            <person name="Lundell T."/>
            <person name="Morin E."/>
            <person name="Murat C."/>
            <person name="Riley R."/>
            <person name="Ohm R."/>
            <person name="Sun H."/>
            <person name="Tunlid A."/>
            <person name="Henrissat B."/>
            <person name="Grigoriev I.V."/>
            <person name="Hibbett D.S."/>
            <person name="Martin F."/>
        </authorList>
    </citation>
    <scope>NUCLEOTIDE SEQUENCE [LARGE SCALE GENOMIC DNA]</scope>
    <source>
        <strain evidence="4">UH-Slu-Lm8-n1</strain>
    </source>
</reference>
<feature type="domain" description="ABC transporter" evidence="2">
    <location>
        <begin position="80"/>
        <end position="125"/>
    </location>
</feature>
<keyword evidence="4" id="KW-1185">Reference proteome</keyword>